<protein>
    <submittedName>
        <fullName evidence="2">Uncharacterized protein</fullName>
    </submittedName>
</protein>
<organism evidence="2 3">
    <name type="scientific">Triparma verrucosa</name>
    <dbReference type="NCBI Taxonomy" id="1606542"/>
    <lineage>
        <taxon>Eukaryota</taxon>
        <taxon>Sar</taxon>
        <taxon>Stramenopiles</taxon>
        <taxon>Ochrophyta</taxon>
        <taxon>Bolidophyceae</taxon>
        <taxon>Parmales</taxon>
        <taxon>Triparmaceae</taxon>
        <taxon>Triparma</taxon>
    </lineage>
</organism>
<name>A0A9W7F518_9STRA</name>
<accession>A0A9W7F518</accession>
<evidence type="ECO:0000313" key="3">
    <source>
        <dbReference type="Proteomes" id="UP001165160"/>
    </source>
</evidence>
<gene>
    <name evidence="2" type="ORF">TrVE_jg9836</name>
</gene>
<sequence>MSDKSVKSVSLAQFQKLQQKFETLAAKMSKYEKDISSMKDMKEKFEEMSRWHSSLSNDDGDEKQLWYSWHWRILLFLGGAFCCSF</sequence>
<dbReference type="AlphaFoldDB" id="A0A9W7F518"/>
<proteinExistence type="predicted"/>
<feature type="coiled-coil region" evidence="1">
    <location>
        <begin position="14"/>
        <end position="48"/>
    </location>
</feature>
<keyword evidence="1" id="KW-0175">Coiled coil</keyword>
<comment type="caution">
    <text evidence="2">The sequence shown here is derived from an EMBL/GenBank/DDBJ whole genome shotgun (WGS) entry which is preliminary data.</text>
</comment>
<evidence type="ECO:0000313" key="2">
    <source>
        <dbReference type="EMBL" id="GMI01658.1"/>
    </source>
</evidence>
<reference evidence="3" key="1">
    <citation type="journal article" date="2023" name="Commun. Biol.">
        <title>Genome analysis of Parmales, the sister group of diatoms, reveals the evolutionary specialization of diatoms from phago-mixotrophs to photoautotrophs.</title>
        <authorList>
            <person name="Ban H."/>
            <person name="Sato S."/>
            <person name="Yoshikawa S."/>
            <person name="Yamada K."/>
            <person name="Nakamura Y."/>
            <person name="Ichinomiya M."/>
            <person name="Sato N."/>
            <person name="Blanc-Mathieu R."/>
            <person name="Endo H."/>
            <person name="Kuwata A."/>
            <person name="Ogata H."/>
        </authorList>
    </citation>
    <scope>NUCLEOTIDE SEQUENCE [LARGE SCALE GENOMIC DNA]</scope>
    <source>
        <strain evidence="3">NIES 3699</strain>
    </source>
</reference>
<dbReference type="EMBL" id="BRXX01000269">
    <property type="protein sequence ID" value="GMI01658.1"/>
    <property type="molecule type" value="Genomic_DNA"/>
</dbReference>
<keyword evidence="3" id="KW-1185">Reference proteome</keyword>
<evidence type="ECO:0000256" key="1">
    <source>
        <dbReference type="SAM" id="Coils"/>
    </source>
</evidence>
<dbReference type="Proteomes" id="UP001165160">
    <property type="component" value="Unassembled WGS sequence"/>
</dbReference>